<name>A0A942UWH5_9FIRM</name>
<sequence>MYRIKRFLDLVFSVILMTILSPLLLLISILVKTTSRGPILFKQKRLGKHGNPFVIYKFRTMIKNAEKIGAGIFISDNDKRITKIGYLLRITSLDELPQLFNIIRGEMSFVGPRPPVPYHPYKYEDYNDEQKIRFSVLPGITGYAQVLGRNSLNWDERIKLDVEYVKNRNIFLDIKIIYLTFLCVLMKENIYSGKD</sequence>
<organism evidence="4 5">
    <name type="scientific">Anaeromonas frigoriresistens</name>
    <dbReference type="NCBI Taxonomy" id="2683708"/>
    <lineage>
        <taxon>Bacteria</taxon>
        <taxon>Bacillati</taxon>
        <taxon>Bacillota</taxon>
        <taxon>Tissierellia</taxon>
        <taxon>Tissierellales</taxon>
        <taxon>Thermohalobacteraceae</taxon>
        <taxon>Anaeromonas</taxon>
    </lineage>
</organism>
<dbReference type="PANTHER" id="PTHR30576:SF0">
    <property type="entry name" value="UNDECAPRENYL-PHOSPHATE N-ACETYLGALACTOSAMINYL 1-PHOSPHATE TRANSFERASE-RELATED"/>
    <property type="match status" value="1"/>
</dbReference>
<reference evidence="4" key="1">
    <citation type="submission" date="2019-12" db="EMBL/GenBank/DDBJ databases">
        <title>Clostridiaceae gen. nov. sp. nov., isolated from sediment in Xinjiang, China.</title>
        <authorList>
            <person name="Zhang R."/>
        </authorList>
    </citation>
    <scope>NUCLEOTIDE SEQUENCE</scope>
    <source>
        <strain evidence="4">D2Q-11</strain>
    </source>
</reference>
<keyword evidence="2" id="KW-1133">Transmembrane helix</keyword>
<dbReference type="RefSeq" id="WP_203366745.1">
    <property type="nucleotide sequence ID" value="NZ_WSFT01000037.1"/>
</dbReference>
<dbReference type="GO" id="GO:0016780">
    <property type="term" value="F:phosphotransferase activity, for other substituted phosphate groups"/>
    <property type="evidence" value="ECO:0007669"/>
    <property type="project" value="TreeGrafter"/>
</dbReference>
<proteinExistence type="inferred from homology"/>
<dbReference type="AlphaFoldDB" id="A0A942UWH5"/>
<keyword evidence="5" id="KW-1185">Reference proteome</keyword>
<feature type="domain" description="Bacterial sugar transferase" evidence="3">
    <location>
        <begin position="5"/>
        <end position="185"/>
    </location>
</feature>
<evidence type="ECO:0000313" key="5">
    <source>
        <dbReference type="Proteomes" id="UP000724672"/>
    </source>
</evidence>
<evidence type="ECO:0000259" key="3">
    <source>
        <dbReference type="Pfam" id="PF02397"/>
    </source>
</evidence>
<keyword evidence="2" id="KW-0472">Membrane</keyword>
<dbReference type="PANTHER" id="PTHR30576">
    <property type="entry name" value="COLANIC BIOSYNTHESIS UDP-GLUCOSE LIPID CARRIER TRANSFERASE"/>
    <property type="match status" value="1"/>
</dbReference>
<comment type="similarity">
    <text evidence="1">Belongs to the bacterial sugar transferase family.</text>
</comment>
<evidence type="ECO:0000256" key="2">
    <source>
        <dbReference type="SAM" id="Phobius"/>
    </source>
</evidence>
<keyword evidence="4" id="KW-0808">Transferase</keyword>
<evidence type="ECO:0000256" key="1">
    <source>
        <dbReference type="ARBA" id="ARBA00006464"/>
    </source>
</evidence>
<comment type="caution">
    <text evidence="4">The sequence shown here is derived from an EMBL/GenBank/DDBJ whole genome shotgun (WGS) entry which is preliminary data.</text>
</comment>
<accession>A0A942UWH5</accession>
<gene>
    <name evidence="4" type="ORF">GOQ27_10135</name>
</gene>
<protein>
    <submittedName>
        <fullName evidence="4">Sugar transferase</fullName>
    </submittedName>
</protein>
<keyword evidence="2" id="KW-0812">Transmembrane</keyword>
<evidence type="ECO:0000313" key="4">
    <source>
        <dbReference type="EMBL" id="MBS4538825.1"/>
    </source>
</evidence>
<dbReference type="Pfam" id="PF02397">
    <property type="entry name" value="Bac_transf"/>
    <property type="match status" value="1"/>
</dbReference>
<dbReference type="EMBL" id="WSFT01000037">
    <property type="protein sequence ID" value="MBS4538825.1"/>
    <property type="molecule type" value="Genomic_DNA"/>
</dbReference>
<dbReference type="InterPro" id="IPR003362">
    <property type="entry name" value="Bact_transf"/>
</dbReference>
<feature type="transmembrane region" description="Helical" evidence="2">
    <location>
        <begin position="7"/>
        <end position="31"/>
    </location>
</feature>
<dbReference type="Proteomes" id="UP000724672">
    <property type="component" value="Unassembled WGS sequence"/>
</dbReference>